<dbReference type="Pfam" id="PF00239">
    <property type="entry name" value="Resolvase"/>
    <property type="match status" value="1"/>
</dbReference>
<keyword evidence="2" id="KW-0229">DNA integration</keyword>
<dbReference type="PROSITE" id="PS00397">
    <property type="entry name" value="RECOMBINASES_1"/>
    <property type="match status" value="1"/>
</dbReference>
<dbReference type="PANTHER" id="PTHR30461:SF26">
    <property type="entry name" value="RESOLVASE HOMOLOG YNEB"/>
    <property type="match status" value="1"/>
</dbReference>
<evidence type="ECO:0000256" key="3">
    <source>
        <dbReference type="ARBA" id="ARBA00023125"/>
    </source>
</evidence>
<accession>A0ABU6NNE6</accession>
<evidence type="ECO:0000256" key="5">
    <source>
        <dbReference type="PROSITE-ProRule" id="PRU10137"/>
    </source>
</evidence>
<dbReference type="PROSITE" id="PS51736">
    <property type="entry name" value="RECOMBINASES_3"/>
    <property type="match status" value="1"/>
</dbReference>
<name>A0ABU6NNE6_9BACI</name>
<dbReference type="SMART" id="SM00857">
    <property type="entry name" value="Resolvase"/>
    <property type="match status" value="1"/>
</dbReference>
<reference evidence="7 8" key="1">
    <citation type="submission" date="2023-03" db="EMBL/GenBank/DDBJ databases">
        <title>Bacillus Genome Sequencing.</title>
        <authorList>
            <person name="Dunlap C."/>
        </authorList>
    </citation>
    <scope>NUCLEOTIDE SEQUENCE [LARGE SCALE GENOMIC DNA]</scope>
    <source>
        <strain evidence="7 8">B-4107</strain>
    </source>
</reference>
<dbReference type="CDD" id="cd03768">
    <property type="entry name" value="SR_ResInv"/>
    <property type="match status" value="1"/>
</dbReference>
<feature type="active site" description="O-(5'-phospho-DNA)-serine intermediate" evidence="5">
    <location>
        <position position="10"/>
    </location>
</feature>
<organism evidence="7 8">
    <name type="scientific">Shouchella miscanthi</name>
    <dbReference type="NCBI Taxonomy" id="2598861"/>
    <lineage>
        <taxon>Bacteria</taxon>
        <taxon>Bacillati</taxon>
        <taxon>Bacillota</taxon>
        <taxon>Bacilli</taxon>
        <taxon>Bacillales</taxon>
        <taxon>Bacillaceae</taxon>
        <taxon>Shouchella</taxon>
    </lineage>
</organism>
<dbReference type="InterPro" id="IPR050639">
    <property type="entry name" value="SSR_resolvase"/>
</dbReference>
<dbReference type="RefSeq" id="WP_328238345.1">
    <property type="nucleotide sequence ID" value="NZ_JAROAS010000040.1"/>
</dbReference>
<dbReference type="InterPro" id="IPR006120">
    <property type="entry name" value="Resolvase_HTH_dom"/>
</dbReference>
<keyword evidence="8" id="KW-1185">Reference proteome</keyword>
<feature type="domain" description="Resolvase/invertase-type recombinase catalytic" evidence="6">
    <location>
        <begin position="2"/>
        <end position="145"/>
    </location>
</feature>
<gene>
    <name evidence="7" type="ORF">P5F74_16365</name>
</gene>
<comment type="caution">
    <text evidence="7">The sequence shown here is derived from an EMBL/GenBank/DDBJ whole genome shotgun (WGS) entry which is preliminary data.</text>
</comment>
<dbReference type="InterPro" id="IPR006118">
    <property type="entry name" value="Recombinase_CS"/>
</dbReference>
<protein>
    <submittedName>
        <fullName evidence="7">Recombinase family protein</fullName>
    </submittedName>
</protein>
<dbReference type="Gene3D" id="3.40.50.1390">
    <property type="entry name" value="Resolvase, N-terminal catalytic domain"/>
    <property type="match status" value="1"/>
</dbReference>
<dbReference type="PANTHER" id="PTHR30461">
    <property type="entry name" value="DNA-INVERTASE FROM LAMBDOID PROPHAGE"/>
    <property type="match status" value="1"/>
</dbReference>
<evidence type="ECO:0000259" key="6">
    <source>
        <dbReference type="PROSITE" id="PS51736"/>
    </source>
</evidence>
<dbReference type="Pfam" id="PF02796">
    <property type="entry name" value="HTH_7"/>
    <property type="match status" value="1"/>
</dbReference>
<keyword evidence="3" id="KW-0238">DNA-binding</keyword>
<dbReference type="EMBL" id="JAROAS010000040">
    <property type="protein sequence ID" value="MED4129711.1"/>
    <property type="molecule type" value="Genomic_DNA"/>
</dbReference>
<evidence type="ECO:0000256" key="1">
    <source>
        <dbReference type="ARBA" id="ARBA00009913"/>
    </source>
</evidence>
<sequence length="209" mass="24350">MAYIGYARVSSTGQNIARQVEELKKIGCEIIYQDSQSGKDFNRVGYAKMKQKIRKNDVLFVHDLFRFGRNAKEIRKEWEAIREEGADIVVVNMPMLDTRRKENDIGVGELISDIVLTLLAWMAEDERNRIRSAQREGIEIAKRQGKYQGRKMKYHPDAKGKAKLIYDEVVKKLNLGVSVMDIHRETDLSRDTIYRIKRNMKKLKEEKGE</sequence>
<dbReference type="Proteomes" id="UP001341820">
    <property type="component" value="Unassembled WGS sequence"/>
</dbReference>
<evidence type="ECO:0000313" key="7">
    <source>
        <dbReference type="EMBL" id="MED4129711.1"/>
    </source>
</evidence>
<dbReference type="InterPro" id="IPR036162">
    <property type="entry name" value="Resolvase-like_N_sf"/>
</dbReference>
<comment type="similarity">
    <text evidence="1">Belongs to the site-specific recombinase resolvase family.</text>
</comment>
<evidence type="ECO:0000256" key="2">
    <source>
        <dbReference type="ARBA" id="ARBA00022908"/>
    </source>
</evidence>
<proteinExistence type="inferred from homology"/>
<dbReference type="Gene3D" id="1.10.10.60">
    <property type="entry name" value="Homeodomain-like"/>
    <property type="match status" value="1"/>
</dbReference>
<dbReference type="SUPFAM" id="SSF53041">
    <property type="entry name" value="Resolvase-like"/>
    <property type="match status" value="1"/>
</dbReference>
<evidence type="ECO:0000313" key="8">
    <source>
        <dbReference type="Proteomes" id="UP001341820"/>
    </source>
</evidence>
<evidence type="ECO:0000256" key="4">
    <source>
        <dbReference type="ARBA" id="ARBA00023172"/>
    </source>
</evidence>
<dbReference type="InterPro" id="IPR006119">
    <property type="entry name" value="Resolv_N"/>
</dbReference>
<keyword evidence="4" id="KW-0233">DNA recombination</keyword>